<name>A0A0I7PZA1_STREE</name>
<proteinExistence type="predicted"/>
<dbReference type="EMBL" id="CABDQT010000004">
    <property type="protein sequence ID" value="VTH28478.1"/>
    <property type="molecule type" value="Genomic_DNA"/>
</dbReference>
<evidence type="ECO:0000313" key="3">
    <source>
        <dbReference type="EMBL" id="VTH28478.1"/>
    </source>
</evidence>
<evidence type="ECO:0000313" key="6">
    <source>
        <dbReference type="Proteomes" id="UP000314107"/>
    </source>
</evidence>
<protein>
    <submittedName>
        <fullName evidence="3">Phage protein</fullName>
    </submittedName>
</protein>
<organism evidence="3 6">
    <name type="scientific">Streptococcus pneumoniae</name>
    <dbReference type="NCBI Taxonomy" id="1313"/>
    <lineage>
        <taxon>Bacteria</taxon>
        <taxon>Bacillati</taxon>
        <taxon>Bacillota</taxon>
        <taxon>Bacilli</taxon>
        <taxon>Lactobacillales</taxon>
        <taxon>Streptococcaceae</taxon>
        <taxon>Streptococcus</taxon>
    </lineage>
</organism>
<dbReference type="Proteomes" id="UP000310822">
    <property type="component" value="Unassembled WGS sequence"/>
</dbReference>
<dbReference type="EMBL" id="CAAULE010000026">
    <property type="protein sequence ID" value="VOG87733.1"/>
    <property type="molecule type" value="Genomic_DNA"/>
</dbReference>
<dbReference type="Proteomes" id="UP000314107">
    <property type="component" value="Unassembled WGS sequence"/>
</dbReference>
<evidence type="ECO:0000313" key="2">
    <source>
        <dbReference type="EMBL" id="VOG87733.1"/>
    </source>
</evidence>
<evidence type="ECO:0000313" key="4">
    <source>
        <dbReference type="Proteomes" id="UP000310822"/>
    </source>
</evidence>
<dbReference type="EMBL" id="CAASIK010000009">
    <property type="protein sequence ID" value="VNB58826.1"/>
    <property type="molecule type" value="Genomic_DNA"/>
</dbReference>
<sequence length="82" mass="9300">MTKYKKKPVVIEAIRFIGSNYEEIREFIGENTLCSDLSIVIPTLEGDMVAQKGDYIIKGVQGEFYPCKPDIFTETYEVVSEA</sequence>
<gene>
    <name evidence="2" type="ORF">SAMEA2696453_02072</name>
    <name evidence="1" type="ORF">SAMEA2783718_01527</name>
    <name evidence="3" type="ORF">SAMEA3171064_00618</name>
</gene>
<reference evidence="4 5" key="1">
    <citation type="submission" date="2019-04" db="EMBL/GenBank/DDBJ databases">
        <authorList>
            <consortium name="Pathogen Informatics"/>
        </authorList>
    </citation>
    <scope>NUCLEOTIDE SEQUENCE [LARGE SCALE GENOMIC DNA]</scope>
    <source>
        <strain evidence="3 6">GPSC129</strain>
        <strain evidence="2 5">GPSC47</strain>
        <strain evidence="1 4">GPSC54</strain>
    </source>
</reference>
<dbReference type="AlphaFoldDB" id="A0A0I7PZA1"/>
<accession>A0A0I7PZA1</accession>
<dbReference type="RefSeq" id="WP_050153425.1">
    <property type="nucleotide sequence ID" value="NZ_CFBC01000004.1"/>
</dbReference>
<evidence type="ECO:0000313" key="5">
    <source>
        <dbReference type="Proteomes" id="UP000312530"/>
    </source>
</evidence>
<evidence type="ECO:0000313" key="1">
    <source>
        <dbReference type="EMBL" id="VNB58826.1"/>
    </source>
</evidence>
<dbReference type="Proteomes" id="UP000312530">
    <property type="component" value="Unassembled WGS sequence"/>
</dbReference>